<evidence type="ECO:0000313" key="3">
    <source>
        <dbReference type="EMBL" id="MBK1827395.1"/>
    </source>
</evidence>
<dbReference type="EMBL" id="JAENII010000007">
    <property type="protein sequence ID" value="MBK1827395.1"/>
    <property type="molecule type" value="Genomic_DNA"/>
</dbReference>
<keyword evidence="2" id="KW-0802">TPR repeat</keyword>
<dbReference type="AlphaFoldDB" id="A0A934RBB2"/>
<proteinExistence type="predicted"/>
<comment type="caution">
    <text evidence="3">The sequence shown here is derived from an EMBL/GenBank/DDBJ whole genome shotgun (WGS) entry which is preliminary data.</text>
</comment>
<evidence type="ECO:0000313" key="4">
    <source>
        <dbReference type="Proteomes" id="UP000658278"/>
    </source>
</evidence>
<dbReference type="RefSeq" id="WP_200278847.1">
    <property type="nucleotide sequence ID" value="NZ_JAENII010000007.1"/>
</dbReference>
<keyword evidence="1" id="KW-0677">Repeat</keyword>
<dbReference type="PANTHER" id="PTHR45586">
    <property type="entry name" value="TPR REPEAT-CONTAINING PROTEIN PA4667"/>
    <property type="match status" value="1"/>
</dbReference>
<dbReference type="PANTHER" id="PTHR45586:SF1">
    <property type="entry name" value="LIPOPOLYSACCHARIDE ASSEMBLY PROTEIN B"/>
    <property type="match status" value="1"/>
</dbReference>
<accession>A0A934RBB2</accession>
<reference evidence="3" key="1">
    <citation type="submission" date="2021-01" db="EMBL/GenBank/DDBJ databases">
        <title>Modified the classification status of verrucomicrobia.</title>
        <authorList>
            <person name="Feng X."/>
        </authorList>
    </citation>
    <scope>NUCLEOTIDE SEQUENCE</scope>
    <source>
        <strain evidence="3">KCTC 22201</strain>
    </source>
</reference>
<evidence type="ECO:0000256" key="1">
    <source>
        <dbReference type="ARBA" id="ARBA00022737"/>
    </source>
</evidence>
<dbReference type="InterPro" id="IPR011990">
    <property type="entry name" value="TPR-like_helical_dom_sf"/>
</dbReference>
<dbReference type="SUPFAM" id="SSF48452">
    <property type="entry name" value="TPR-like"/>
    <property type="match status" value="2"/>
</dbReference>
<dbReference type="Proteomes" id="UP000658278">
    <property type="component" value="Unassembled WGS sequence"/>
</dbReference>
<keyword evidence="4" id="KW-1185">Reference proteome</keyword>
<dbReference type="Pfam" id="PF13432">
    <property type="entry name" value="TPR_16"/>
    <property type="match status" value="1"/>
</dbReference>
<evidence type="ECO:0000256" key="2">
    <source>
        <dbReference type="ARBA" id="ARBA00022803"/>
    </source>
</evidence>
<dbReference type="InterPro" id="IPR051012">
    <property type="entry name" value="CellSynth/LPSAsmb/PSIAsmb"/>
</dbReference>
<dbReference type="InterPro" id="IPR019734">
    <property type="entry name" value="TPR_rpt"/>
</dbReference>
<sequence>MPEITEAELDPSVKALWLKGLAAVQNKNHGYAIKLLQGVLKDAPGFLDGRKVLRKCEGLETGGPKKKSGLFGMKSGGGLGTMKLVSAVKKDPAAAIPMIEAELEKDPYNPEINDALFEAFLALDMKESAAFALETVRKGHPEQTKFLHKLAEFYITETQGLKAAEVYQDILKHDPTDSAAIKGEKDATARASMEKQKWGEDTNMRDLMRNKGEAEKMDKQARSGMTRDQMEARRDELAQAYADNQNDLGTVKELASVYERLEDWANALSFYEWAFSLSNGDVALRSKAEAMSDKVKSAEMAELERRAAENPDDPEVIAMLAERRKSSIEDAVAEATRRVDQNPTDPVLRYELGRALFDAEDYSGAIPQLQQAKRNPHIQSKVLLLLGRTFKAKGMLDMGVKQLESALEDLTAMDNTKKEVLYEKGLLHEAMDDKENAIACFKEIYEVDYGYRDVAQRVESSYGD</sequence>
<dbReference type="Gene3D" id="1.25.40.10">
    <property type="entry name" value="Tetratricopeptide repeat domain"/>
    <property type="match status" value="2"/>
</dbReference>
<organism evidence="3 4">
    <name type="scientific">Haloferula rosea</name>
    <dbReference type="NCBI Taxonomy" id="490093"/>
    <lineage>
        <taxon>Bacteria</taxon>
        <taxon>Pseudomonadati</taxon>
        <taxon>Verrucomicrobiota</taxon>
        <taxon>Verrucomicrobiia</taxon>
        <taxon>Verrucomicrobiales</taxon>
        <taxon>Verrucomicrobiaceae</taxon>
        <taxon>Haloferula</taxon>
    </lineage>
</organism>
<dbReference type="SMART" id="SM00028">
    <property type="entry name" value="TPR"/>
    <property type="match status" value="5"/>
</dbReference>
<dbReference type="Pfam" id="PF13181">
    <property type="entry name" value="TPR_8"/>
    <property type="match status" value="1"/>
</dbReference>
<gene>
    <name evidence="3" type="ORF">JIN81_10200</name>
</gene>
<name>A0A934RBB2_9BACT</name>
<protein>
    <submittedName>
        <fullName evidence="3">Tetratricopeptide repeat protein</fullName>
    </submittedName>
</protein>